<evidence type="ECO:0000313" key="2">
    <source>
        <dbReference type="EMBL" id="MBN3556966.1"/>
    </source>
</evidence>
<dbReference type="RefSeq" id="WP_184106960.1">
    <property type="nucleotide sequence ID" value="NZ_JACHNX010000035.1"/>
</dbReference>
<reference evidence="2" key="2">
    <citation type="submission" date="2021-01" db="EMBL/GenBank/DDBJ databases">
        <title>Genome Sequencing of Type Strains.</title>
        <authorList>
            <person name="Lemaire J.F."/>
            <person name="Inderbitzin P."/>
            <person name="Collins S.B."/>
            <person name="Wespe N."/>
            <person name="Knight-Connoni V."/>
        </authorList>
    </citation>
    <scope>NUCLEOTIDE SEQUENCE</scope>
    <source>
        <strain evidence="2">DSM 14562</strain>
    </source>
</reference>
<proteinExistence type="predicted"/>
<dbReference type="EMBL" id="JAFHKU010000093">
    <property type="protein sequence ID" value="MBN3556966.1"/>
    <property type="molecule type" value="Genomic_DNA"/>
</dbReference>
<organism evidence="2 4">
    <name type="scientific">Sphingomonas yabuuchiae</name>
    <dbReference type="NCBI Taxonomy" id="172044"/>
    <lineage>
        <taxon>Bacteria</taxon>
        <taxon>Pseudomonadati</taxon>
        <taxon>Pseudomonadota</taxon>
        <taxon>Alphaproteobacteria</taxon>
        <taxon>Sphingomonadales</taxon>
        <taxon>Sphingomonadaceae</taxon>
        <taxon>Sphingomonas</taxon>
    </lineage>
</organism>
<sequence>MRVEMPRTPVAAEIEWMLDQPSQTNRSEFNGRGGARTNILAGGARWFAKVTMPVVLSERQFRPWRSFLAKVRGRANVFRVKAVEQPQVGFHCVVVADGAGQKGYSLKTKGWYPGAQMLDGMFLTIGDTLLVVDGDTVIAGVDGKLTIAVNPLIPDGVADGAAIEVHEPWALLQMSDTRNGYTVGRGQTYSVSFQAEEL</sequence>
<reference evidence="1 3" key="1">
    <citation type="submission" date="2020-08" db="EMBL/GenBank/DDBJ databases">
        <title>Genomic Encyclopedia of Type Strains, Phase IV (KMG-IV): sequencing the most valuable type-strain genomes for metagenomic binning, comparative biology and taxonomic classification.</title>
        <authorList>
            <person name="Goeker M."/>
        </authorList>
    </citation>
    <scope>NUCLEOTIDE SEQUENCE [LARGE SCALE GENOMIC DNA]</scope>
    <source>
        <strain evidence="1 3">DSM 14562</strain>
    </source>
</reference>
<accession>A0AA40ZYP8</accession>
<evidence type="ECO:0000313" key="1">
    <source>
        <dbReference type="EMBL" id="MBB4611582.1"/>
    </source>
</evidence>
<dbReference type="Proteomes" id="UP000704529">
    <property type="component" value="Unassembled WGS sequence"/>
</dbReference>
<dbReference type="Proteomes" id="UP000584663">
    <property type="component" value="Unassembled WGS sequence"/>
</dbReference>
<keyword evidence="3" id="KW-1185">Reference proteome</keyword>
<evidence type="ECO:0000313" key="3">
    <source>
        <dbReference type="Proteomes" id="UP000584663"/>
    </source>
</evidence>
<gene>
    <name evidence="1" type="ORF">GGQ89_003832</name>
    <name evidence="2" type="ORF">JYA60_01795</name>
</gene>
<dbReference type="AlphaFoldDB" id="A0AA40ZYP8"/>
<comment type="caution">
    <text evidence="2">The sequence shown here is derived from an EMBL/GenBank/DDBJ whole genome shotgun (WGS) entry which is preliminary data.</text>
</comment>
<evidence type="ECO:0000313" key="4">
    <source>
        <dbReference type="Proteomes" id="UP000704529"/>
    </source>
</evidence>
<name>A0AA40ZYP8_9SPHN</name>
<dbReference type="EMBL" id="JACHNX010000035">
    <property type="protein sequence ID" value="MBB4611582.1"/>
    <property type="molecule type" value="Genomic_DNA"/>
</dbReference>
<protein>
    <submittedName>
        <fullName evidence="2">Uncharacterized protein</fullName>
    </submittedName>
</protein>